<name>A0A250YE19_CASCN</name>
<evidence type="ECO:0000313" key="5">
    <source>
        <dbReference type="EMBL" id="JAV41863.1"/>
    </source>
</evidence>
<keyword evidence="2" id="KW-0472">Membrane</keyword>
<dbReference type="PANTHER" id="PTHR35680:SF1">
    <property type="entry name" value="NFAT ACTIVATION MOLECULE 1"/>
    <property type="match status" value="1"/>
</dbReference>
<feature type="chain" id="PRO_5012106171" evidence="3">
    <location>
        <begin position="42"/>
        <end position="268"/>
    </location>
</feature>
<protein>
    <submittedName>
        <fullName evidence="5">NFAT activation molecule 1</fullName>
    </submittedName>
</protein>
<feature type="region of interest" description="Disordered" evidence="1">
    <location>
        <begin position="236"/>
        <end position="257"/>
    </location>
</feature>
<keyword evidence="3" id="KW-0732">Signal</keyword>
<evidence type="ECO:0000256" key="3">
    <source>
        <dbReference type="SAM" id="SignalP"/>
    </source>
</evidence>
<organism evidence="5">
    <name type="scientific">Castor canadensis</name>
    <name type="common">American beaver</name>
    <dbReference type="NCBI Taxonomy" id="51338"/>
    <lineage>
        <taxon>Eukaryota</taxon>
        <taxon>Metazoa</taxon>
        <taxon>Chordata</taxon>
        <taxon>Craniata</taxon>
        <taxon>Vertebrata</taxon>
        <taxon>Euteleostomi</taxon>
        <taxon>Mammalia</taxon>
        <taxon>Eutheria</taxon>
        <taxon>Euarchontoglires</taxon>
        <taxon>Glires</taxon>
        <taxon>Rodentia</taxon>
        <taxon>Castorimorpha</taxon>
        <taxon>Castoridae</taxon>
        <taxon>Castor</taxon>
    </lineage>
</organism>
<dbReference type="PANTHER" id="PTHR35680">
    <property type="entry name" value="NFAT ACTIVATION MOLECULE 1"/>
    <property type="match status" value="1"/>
</dbReference>
<dbReference type="GO" id="GO:0050861">
    <property type="term" value="P:positive regulation of B cell receptor signaling pathway"/>
    <property type="evidence" value="ECO:0007669"/>
    <property type="project" value="InterPro"/>
</dbReference>
<sequence length="268" mass="29914">MESWLPWCWAQAGPLSPPSRLRASQLLCLLLVPWTLQLAGGQSVIHTGLPIVVSLANTAISFSCRITYQYTPQFKDFTVTYFHVDLHGQKSSEEKTNCRPSQGTENQTFILDCQIMPRLPDSSATGTYYCCVHWPGSMVQGNGTFILVRDMGYQQPPPSSQKALLFGFTGLLTALSILITALLLWKKKQKLIPEKHPTKTCPDPRSASKTTQPPAESVYTALQRRETEVYACIENEAGSPASAQSQPSQEKLHKFEDDNEFNLVYENL</sequence>
<feature type="transmembrane region" description="Helical" evidence="2">
    <location>
        <begin position="163"/>
        <end position="185"/>
    </location>
</feature>
<feature type="compositionally biased region" description="Low complexity" evidence="1">
    <location>
        <begin position="239"/>
        <end position="249"/>
    </location>
</feature>
<dbReference type="GO" id="GO:0050853">
    <property type="term" value="P:B cell receptor signaling pathway"/>
    <property type="evidence" value="ECO:0007669"/>
    <property type="project" value="TreeGrafter"/>
</dbReference>
<reference evidence="5" key="1">
    <citation type="journal article" date="2017" name="G3 (Bethesda)">
        <title>De Novo Genome and Transcriptome Assembly of the Canadian Beaver (Castor canadensis).</title>
        <authorList>
            <person name="Lok S."/>
            <person name="Paton T.A."/>
            <person name="Wang Z."/>
            <person name="Kaur G."/>
            <person name="Walker S."/>
            <person name="Yuen R.K."/>
            <person name="Sung W.W."/>
            <person name="Whitney J."/>
            <person name="Buchanan J.A."/>
            <person name="Trost B."/>
            <person name="Singh N."/>
            <person name="Apresto B."/>
            <person name="Chen N."/>
            <person name="Coole M."/>
            <person name="Dawson T.J."/>
            <person name="Ho K.Y."/>
            <person name="Hu Z."/>
            <person name="Pullenayegum S."/>
            <person name="Samler K."/>
            <person name="Shipstone A."/>
            <person name="Tsoi F."/>
            <person name="Wang T."/>
            <person name="Pereira S.L."/>
            <person name="Rostami P."/>
            <person name="Ryan C.A."/>
            <person name="Tong A.H."/>
            <person name="Ng K."/>
            <person name="Sundaravadanam Y."/>
            <person name="Simpson J.T."/>
            <person name="Lim B.K."/>
            <person name="Engstrom M.D."/>
            <person name="Dutton C.J."/>
            <person name="Kerr K.C."/>
            <person name="Franke M."/>
            <person name="Rapley W."/>
            <person name="Wintle R.F."/>
            <person name="Scherer S.W."/>
        </authorList>
    </citation>
    <scope>NUCLEOTIDE SEQUENCE</scope>
    <source>
        <strain evidence="5">Ward</strain>
        <tissue evidence="5">Leukocyte</tissue>
    </source>
</reference>
<dbReference type="GO" id="GO:0045577">
    <property type="term" value="P:regulation of B cell differentiation"/>
    <property type="evidence" value="ECO:0007669"/>
    <property type="project" value="InterPro"/>
</dbReference>
<feature type="signal peptide" evidence="3">
    <location>
        <begin position="1"/>
        <end position="41"/>
    </location>
</feature>
<feature type="region of interest" description="Disordered" evidence="1">
    <location>
        <begin position="194"/>
        <end position="216"/>
    </location>
</feature>
<accession>A0A250YE19</accession>
<proteinExistence type="predicted"/>
<dbReference type="GO" id="GO:0004888">
    <property type="term" value="F:transmembrane signaling receptor activity"/>
    <property type="evidence" value="ECO:0007669"/>
    <property type="project" value="InterPro"/>
</dbReference>
<dbReference type="RefSeq" id="XP_020023785.2">
    <property type="nucleotide sequence ID" value="XM_020168196.2"/>
</dbReference>
<dbReference type="InterPro" id="IPR033549">
    <property type="entry name" value="NFAM1"/>
</dbReference>
<dbReference type="GO" id="GO:0001819">
    <property type="term" value="P:positive regulation of cytokine production"/>
    <property type="evidence" value="ECO:0007669"/>
    <property type="project" value="InterPro"/>
</dbReference>
<evidence type="ECO:0000259" key="4">
    <source>
        <dbReference type="Pfam" id="PF25830"/>
    </source>
</evidence>
<evidence type="ECO:0000256" key="1">
    <source>
        <dbReference type="SAM" id="MobiDB-lite"/>
    </source>
</evidence>
<evidence type="ECO:0000256" key="2">
    <source>
        <dbReference type="SAM" id="Phobius"/>
    </source>
</evidence>
<dbReference type="Pfam" id="PF25830">
    <property type="entry name" value="Ig_NFAM1"/>
    <property type="match status" value="1"/>
</dbReference>
<dbReference type="GeneID" id="109689366"/>
<keyword evidence="2" id="KW-1133">Transmembrane helix</keyword>
<dbReference type="AlphaFoldDB" id="A0A250YE19"/>
<gene>
    <name evidence="5" type="primary">NFAM1</name>
</gene>
<dbReference type="InterPro" id="IPR057883">
    <property type="entry name" value="Ig_NFAM1"/>
</dbReference>
<keyword evidence="2" id="KW-0812">Transmembrane</keyword>
<dbReference type="GO" id="GO:0045121">
    <property type="term" value="C:membrane raft"/>
    <property type="evidence" value="ECO:0007669"/>
    <property type="project" value="TreeGrafter"/>
</dbReference>
<dbReference type="EMBL" id="GFFW01002925">
    <property type="protein sequence ID" value="JAV41863.1"/>
    <property type="molecule type" value="Transcribed_RNA"/>
</dbReference>
<feature type="domain" description="NFAM1 Ig-like" evidence="4">
    <location>
        <begin position="41"/>
        <end position="149"/>
    </location>
</feature>